<dbReference type="SUPFAM" id="SSF160631">
    <property type="entry name" value="SMI1/KNR4-like"/>
    <property type="match status" value="1"/>
</dbReference>
<proteinExistence type="predicted"/>
<accession>A0AA48KY19</accession>
<dbReference type="InterPro" id="IPR018958">
    <property type="entry name" value="Knr4/Smi1-like_dom"/>
</dbReference>
<feature type="domain" description="Knr4/Smi1-like" evidence="2">
    <location>
        <begin position="63"/>
        <end position="163"/>
    </location>
</feature>
<dbReference type="KEGG" id="ptrh:RsTaC01_0921"/>
<protein>
    <recommendedName>
        <fullName evidence="2">Knr4/Smi1-like domain-containing protein</fullName>
    </recommendedName>
</protein>
<evidence type="ECO:0000256" key="1">
    <source>
        <dbReference type="SAM" id="Phobius"/>
    </source>
</evidence>
<sequence>MNEFIVNFIKTWWCFIIILSKFSSITLILVFCLIYVYSASGKPLKNESSNITFSEYLNQKFYSEEEISNFEQETGIEIPKLVKEIYTCKFDFKNLIFKSEKNKKLEIQKIFSLEEIKSVFWGHSSSTPGYIRPPSKNAIIFALDSDDEYIFGDDNHIWLYDHEYNRCTHKFTIS</sequence>
<evidence type="ECO:0000259" key="2">
    <source>
        <dbReference type="Pfam" id="PF09346"/>
    </source>
</evidence>
<dbReference type="Proteomes" id="UP001335720">
    <property type="component" value="Chromosome"/>
</dbReference>
<keyword evidence="1" id="KW-0812">Transmembrane</keyword>
<evidence type="ECO:0000313" key="3">
    <source>
        <dbReference type="EMBL" id="BED92983.1"/>
    </source>
</evidence>
<feature type="transmembrane region" description="Helical" evidence="1">
    <location>
        <begin position="12"/>
        <end position="37"/>
    </location>
</feature>
<keyword evidence="1" id="KW-0472">Membrane</keyword>
<organism evidence="3">
    <name type="scientific">Candidatus Paraimprobicoccus trichonymphae</name>
    <dbReference type="NCBI Taxonomy" id="3033793"/>
    <lineage>
        <taxon>Bacteria</taxon>
        <taxon>Bacillati</taxon>
        <taxon>Bacillota</taxon>
        <taxon>Clostridia</taxon>
        <taxon>Candidatus Paraimprobicoccus</taxon>
    </lineage>
</organism>
<reference evidence="3" key="1">
    <citation type="journal article" date="2023" name="ISME J.">
        <title>Emergence of putative energy parasites within Clostridia revealed by genome analysis of a novel endosymbiotic clade.</title>
        <authorList>
            <person name="Takahashi K."/>
            <person name="Kuwahara H."/>
            <person name="Horikawa Y."/>
            <person name="Izawa K."/>
            <person name="Kato D."/>
            <person name="Inagaki T."/>
            <person name="Yuki M."/>
            <person name="Ohkuma M."/>
            <person name="Hongoh Y."/>
        </authorList>
    </citation>
    <scope>NUCLEOTIDE SEQUENCE</scope>
    <source>
        <strain evidence="3">RsTa-C01</strain>
    </source>
</reference>
<dbReference type="InterPro" id="IPR037883">
    <property type="entry name" value="Knr4/Smi1-like_sf"/>
</dbReference>
<dbReference type="Pfam" id="PF09346">
    <property type="entry name" value="SMI1_KNR4"/>
    <property type="match status" value="1"/>
</dbReference>
<gene>
    <name evidence="3" type="ORF">RsTaC01_0921</name>
</gene>
<name>A0AA48KY19_9FIRM</name>
<dbReference type="EMBL" id="AP027925">
    <property type="protein sequence ID" value="BED92983.1"/>
    <property type="molecule type" value="Genomic_DNA"/>
</dbReference>
<dbReference type="AlphaFoldDB" id="A0AA48KY19"/>
<keyword evidence="1" id="KW-1133">Transmembrane helix</keyword>